<evidence type="ECO:0000313" key="2">
    <source>
        <dbReference type="Proteomes" id="UP000612585"/>
    </source>
</evidence>
<name>A0A8J3ZJK4_9ACTN</name>
<dbReference type="InterPro" id="IPR011990">
    <property type="entry name" value="TPR-like_helical_dom_sf"/>
</dbReference>
<dbReference type="Gene3D" id="1.25.40.10">
    <property type="entry name" value="Tetratricopeptide repeat domain"/>
    <property type="match status" value="1"/>
</dbReference>
<reference evidence="1" key="1">
    <citation type="submission" date="2021-01" db="EMBL/GenBank/DDBJ databases">
        <title>Whole genome shotgun sequence of Virgisporangium aurantiacum NBRC 16421.</title>
        <authorList>
            <person name="Komaki H."/>
            <person name="Tamura T."/>
        </authorList>
    </citation>
    <scope>NUCLEOTIDE SEQUENCE</scope>
    <source>
        <strain evidence="1">NBRC 16421</strain>
    </source>
</reference>
<comment type="caution">
    <text evidence="1">The sequence shown here is derived from an EMBL/GenBank/DDBJ whole genome shotgun (WGS) entry which is preliminary data.</text>
</comment>
<dbReference type="Pfam" id="PF11876">
    <property type="entry name" value="TsiV"/>
    <property type="match status" value="1"/>
</dbReference>
<dbReference type="RefSeq" id="WP_204014891.1">
    <property type="nucleotide sequence ID" value="NZ_BOPG01000142.1"/>
</dbReference>
<keyword evidence="2" id="KW-1185">Reference proteome</keyword>
<evidence type="ECO:0000313" key="1">
    <source>
        <dbReference type="EMBL" id="GIJ64951.1"/>
    </source>
</evidence>
<dbReference type="EMBL" id="BOPG01000142">
    <property type="protein sequence ID" value="GIJ64951.1"/>
    <property type="molecule type" value="Genomic_DNA"/>
</dbReference>
<gene>
    <name evidence="1" type="ORF">Vau01_124670</name>
</gene>
<dbReference type="AlphaFoldDB" id="A0A8J3ZJK4"/>
<protein>
    <submittedName>
        <fullName evidence="1">Uncharacterized protein</fullName>
    </submittedName>
</protein>
<organism evidence="1 2">
    <name type="scientific">Virgisporangium aurantiacum</name>
    <dbReference type="NCBI Taxonomy" id="175570"/>
    <lineage>
        <taxon>Bacteria</taxon>
        <taxon>Bacillati</taxon>
        <taxon>Actinomycetota</taxon>
        <taxon>Actinomycetes</taxon>
        <taxon>Micromonosporales</taxon>
        <taxon>Micromonosporaceae</taxon>
        <taxon>Virgisporangium</taxon>
    </lineage>
</organism>
<dbReference type="Proteomes" id="UP000612585">
    <property type="component" value="Unassembled WGS sequence"/>
</dbReference>
<proteinExistence type="predicted"/>
<dbReference type="InterPro" id="IPR021815">
    <property type="entry name" value="TsiV"/>
</dbReference>
<sequence>MNGEDRGARLFAAAEAGDVAGLLDLAYSDSVEEPEGVAYKWLNVASDFGHDEADEMIDAMLQGPLHADDGNYVSGHAHFELAVAYLTGRDGLPVDFDKARTHLRKMLDRDYPYTVQDGKETLVEARNAMSPQARVVFDAVLPRDETDPATVGGPDQREVPAGHGRQRVDLEQMTRSVVLGGTEYTFLRPGVTLCMLYAQPARTLAPVVADILQDYLDFVPDGALQTYLSASGTWRKATGRTITTTLRELRGIDPEHYFEFHFGQEPPRNVGQFGAHFAASPPNWAGQPTDSGSLYLEFPTDLETFTSIEDFVDFVRKVALRCEFDSGFCGYAFKHLHMSLRGEAFEEIDKMAMRYLGFDLSNGDIRRGPAGQIYNVSWLTLLGPQITARLGGLTRLRSELPDVTDIQQVGPAVMIRASEAPILGDVDQGAPDVAPLRKLALLTRPLRADLPNLGPDDPDFAARWLARLDP</sequence>
<accession>A0A8J3ZJK4</accession>